<sequence length="268" mass="29649">MNMTPPLKRHSTAAHFQPDAAPPGLAAAVIAGKSVHVAEVDDYDLHRSMLYALGARGVSSKMMAGVEVVVHGRAKPPQKALAKYPDRIFVRAQEVLQLFHHEVPSFAAYVRALQGHGFTIRNPSDEGDPDLDFFELPAVDGSLHATLLAYLARAPFIREFVHTQHFPVDPCQDPFTAFEVPETGVTWYYCWAHDGWGRVGAQRGDGDYPLEIKADQLMRVDALFWTESAGMYFYEYPNSDSVDGLFIHAGIDARTGLVHGAAISRVWT</sequence>
<dbReference type="Proteomes" id="UP001139031">
    <property type="component" value="Unassembled WGS sequence"/>
</dbReference>
<dbReference type="RefSeq" id="WP_224195333.1">
    <property type="nucleotide sequence ID" value="NZ_JAIRAU010000043.1"/>
</dbReference>
<evidence type="ECO:0000313" key="2">
    <source>
        <dbReference type="Proteomes" id="UP001139031"/>
    </source>
</evidence>
<name>A0ABS7TZ93_9BACT</name>
<organism evidence="1 2">
    <name type="scientific">Nannocystis pusilla</name>
    <dbReference type="NCBI Taxonomy" id="889268"/>
    <lineage>
        <taxon>Bacteria</taxon>
        <taxon>Pseudomonadati</taxon>
        <taxon>Myxococcota</taxon>
        <taxon>Polyangia</taxon>
        <taxon>Nannocystales</taxon>
        <taxon>Nannocystaceae</taxon>
        <taxon>Nannocystis</taxon>
    </lineage>
</organism>
<proteinExistence type="predicted"/>
<accession>A0ABS7TZ93</accession>
<reference evidence="1" key="1">
    <citation type="submission" date="2021-08" db="EMBL/GenBank/DDBJ databases">
        <authorList>
            <person name="Stevens D.C."/>
        </authorList>
    </citation>
    <scope>NUCLEOTIDE SEQUENCE</scope>
    <source>
        <strain evidence="1">DSM 53165</strain>
    </source>
</reference>
<evidence type="ECO:0000313" key="1">
    <source>
        <dbReference type="EMBL" id="MBZ5713595.1"/>
    </source>
</evidence>
<comment type="caution">
    <text evidence="1">The sequence shown here is derived from an EMBL/GenBank/DDBJ whole genome shotgun (WGS) entry which is preliminary data.</text>
</comment>
<dbReference type="EMBL" id="JAIRAU010000043">
    <property type="protein sequence ID" value="MBZ5713595.1"/>
    <property type="molecule type" value="Genomic_DNA"/>
</dbReference>
<protein>
    <submittedName>
        <fullName evidence="1">Uncharacterized protein</fullName>
    </submittedName>
</protein>
<gene>
    <name evidence="1" type="ORF">K7C98_30545</name>
</gene>
<keyword evidence="2" id="KW-1185">Reference proteome</keyword>